<sequence>MRTVPLSEAKDKLSALVDEADTTHEIIRITRHGRTAAVLMSADDLDSLHETLHALRRPGITAELVEADRAYVAGESVSGAELRRRYGLS</sequence>
<keyword evidence="4" id="KW-1185">Reference proteome</keyword>
<gene>
    <name evidence="3" type="ORF">KV113_17330</name>
</gene>
<dbReference type="Gene3D" id="1.10.1220.170">
    <property type="match status" value="1"/>
</dbReference>
<dbReference type="Proteomes" id="UP001298593">
    <property type="component" value="Unassembled WGS sequence"/>
</dbReference>
<evidence type="ECO:0000256" key="1">
    <source>
        <dbReference type="ARBA" id="ARBA00009981"/>
    </source>
</evidence>
<accession>A0ABU5XZ90</accession>
<protein>
    <recommendedName>
        <fullName evidence="2">Antitoxin</fullName>
    </recommendedName>
</protein>
<dbReference type="InterPro" id="IPR051405">
    <property type="entry name" value="phD/YefM_antitoxin"/>
</dbReference>
<dbReference type="EMBL" id="JAYJJU010000018">
    <property type="protein sequence ID" value="MEB3033316.1"/>
    <property type="molecule type" value="Genomic_DNA"/>
</dbReference>
<dbReference type="InterPro" id="IPR036165">
    <property type="entry name" value="YefM-like_sf"/>
</dbReference>
<evidence type="ECO:0000313" key="4">
    <source>
        <dbReference type="Proteomes" id="UP001298593"/>
    </source>
</evidence>
<dbReference type="PANTHER" id="PTHR33713">
    <property type="entry name" value="ANTITOXIN YAFN-RELATED"/>
    <property type="match status" value="1"/>
</dbReference>
<dbReference type="RefSeq" id="WP_329780118.1">
    <property type="nucleotide sequence ID" value="NZ_JAYJJU010000018.1"/>
</dbReference>
<evidence type="ECO:0000313" key="3">
    <source>
        <dbReference type="EMBL" id="MEB3033316.1"/>
    </source>
</evidence>
<name>A0ABU5XZ90_9MYCO</name>
<comment type="function">
    <text evidence="2">Antitoxin component of a type II toxin-antitoxin (TA) system.</text>
</comment>
<comment type="caution">
    <text evidence="3">The sequence shown here is derived from an EMBL/GenBank/DDBJ whole genome shotgun (WGS) entry which is preliminary data.</text>
</comment>
<proteinExistence type="inferred from homology"/>
<dbReference type="NCBIfam" id="TIGR01552">
    <property type="entry name" value="phd_fam"/>
    <property type="match status" value="1"/>
</dbReference>
<evidence type="ECO:0000256" key="2">
    <source>
        <dbReference type="RuleBase" id="RU362080"/>
    </source>
</evidence>
<organism evidence="3 4">
    <name type="scientific">[Mycobacterium] nativiensis</name>
    <dbReference type="NCBI Taxonomy" id="2855503"/>
    <lineage>
        <taxon>Bacteria</taxon>
        <taxon>Bacillati</taxon>
        <taxon>Actinomycetota</taxon>
        <taxon>Actinomycetes</taxon>
        <taxon>Mycobacteriales</taxon>
        <taxon>Mycobacteriaceae</taxon>
        <taxon>Mycolicibacter</taxon>
    </lineage>
</organism>
<reference evidence="3 4" key="1">
    <citation type="submission" date="2023-12" db="EMBL/GenBank/DDBJ databases">
        <title>Description of new species of Mycobacterium terrae complex isolated from sewage at the Sao Paulo Zoological Park Foundation in Brazil.</title>
        <authorList>
            <person name="Romagnoli C.L."/>
            <person name="Conceicao E.C."/>
            <person name="Machado E."/>
            <person name="Barreto L.B.P.F."/>
            <person name="Sharma A."/>
            <person name="Silva N.M."/>
            <person name="Marques L.E."/>
            <person name="Juliana M.A."/>
            <person name="Lourenco M.C.S."/>
            <person name="Digiampietri L.A."/>
            <person name="Suffys P.N."/>
            <person name="Viana-Niero C."/>
        </authorList>
    </citation>
    <scope>NUCLEOTIDE SEQUENCE [LARGE SCALE GENOMIC DNA]</scope>
    <source>
        <strain evidence="3 4">MYC340</strain>
    </source>
</reference>
<dbReference type="PANTHER" id="PTHR33713:SF10">
    <property type="entry name" value="ANTITOXIN YAFN"/>
    <property type="match status" value="1"/>
</dbReference>
<dbReference type="SUPFAM" id="SSF143120">
    <property type="entry name" value="YefM-like"/>
    <property type="match status" value="1"/>
</dbReference>
<comment type="similarity">
    <text evidence="1 2">Belongs to the phD/YefM antitoxin family.</text>
</comment>
<dbReference type="Gene3D" id="3.40.1620.10">
    <property type="entry name" value="YefM-like domain"/>
    <property type="match status" value="1"/>
</dbReference>
<dbReference type="InterPro" id="IPR006442">
    <property type="entry name" value="Antitoxin_Phd/YefM"/>
</dbReference>
<dbReference type="Pfam" id="PF02604">
    <property type="entry name" value="PhdYeFM_antitox"/>
    <property type="match status" value="1"/>
</dbReference>